<feature type="domain" description="Plastocyanin-like" evidence="6">
    <location>
        <begin position="36"/>
        <end position="101"/>
    </location>
</feature>
<dbReference type="InterPro" id="IPR008972">
    <property type="entry name" value="Cupredoxin"/>
</dbReference>
<evidence type="ECO:0000313" key="7">
    <source>
        <dbReference type="EMBL" id="KAK6926385.1"/>
    </source>
</evidence>
<dbReference type="GO" id="GO:0005507">
    <property type="term" value="F:copper ion binding"/>
    <property type="evidence" value="ECO:0007669"/>
    <property type="project" value="InterPro"/>
</dbReference>
<dbReference type="InterPro" id="IPR011706">
    <property type="entry name" value="Cu-oxidase_C"/>
</dbReference>
<accession>A0AAN8Z8M1</accession>
<dbReference type="GO" id="GO:0016491">
    <property type="term" value="F:oxidoreductase activity"/>
    <property type="evidence" value="ECO:0007669"/>
    <property type="project" value="InterPro"/>
</dbReference>
<dbReference type="InterPro" id="IPR011707">
    <property type="entry name" value="Cu-oxidase-like_N"/>
</dbReference>
<dbReference type="InterPro" id="IPR045087">
    <property type="entry name" value="Cu-oxidase_fam"/>
</dbReference>
<reference evidence="7 8" key="1">
    <citation type="submission" date="2023-12" db="EMBL/GenBank/DDBJ databases">
        <title>A high-quality genome assembly for Dillenia turbinata (Dilleniales).</title>
        <authorList>
            <person name="Chanderbali A."/>
        </authorList>
    </citation>
    <scope>NUCLEOTIDE SEQUENCE [LARGE SCALE GENOMIC DNA]</scope>
    <source>
        <strain evidence="7">LSX21</strain>
        <tissue evidence="7">Leaf</tissue>
    </source>
</reference>
<protein>
    <submittedName>
        <fullName evidence="7">Multicopper oxidase, N-terminal</fullName>
    </submittedName>
</protein>
<sequence length="388" mass="43060">MVLFWRSVLLLLGLNIALLFGNCFGGDPFVQYLLKVSYITASPLGTPQQVIAINGKFPGPVINVTTNYNLEINVANGLDEDLLMTWSGIQMRKNSWQDGVKDQIGSFFYFPSLNLQRASGGFGPFIVNNRDIIPIPFAAPDADIVIMIGDWYTRNHSALRADLDAGKDLGMPDGVLINGKGPYPYNSTLVPSGIEYETINVDPGNGPPVTINEKLRATVNGISFVNLTTPIRLADQYNQKGVYKLDFPNTPLPESPKMDRSVINATYKGFIEIVFQNNDTVMQSYHLDGYSFFVVGMDYGNWTEDSRGTYNKWDAISRSTVQVYPGAWTAVYVSLDNPGAWNLRAENLDRCDDKPYEEDKAAASIVGGRPEIFFTLLGLLSFLMLITR</sequence>
<dbReference type="Pfam" id="PF00394">
    <property type="entry name" value="Cu-oxidase"/>
    <property type="match status" value="1"/>
</dbReference>
<dbReference type="AlphaFoldDB" id="A0AAN8Z8M1"/>
<keyword evidence="3" id="KW-0732">Signal</keyword>
<dbReference type="InterPro" id="IPR001117">
    <property type="entry name" value="Cu-oxidase_2nd"/>
</dbReference>
<dbReference type="Pfam" id="PF07732">
    <property type="entry name" value="Cu-oxidase_3"/>
    <property type="match status" value="1"/>
</dbReference>
<evidence type="ECO:0000259" key="5">
    <source>
        <dbReference type="Pfam" id="PF07731"/>
    </source>
</evidence>
<feature type="domain" description="Plastocyanin-like" evidence="4">
    <location>
        <begin position="143"/>
        <end position="205"/>
    </location>
</feature>
<dbReference type="Proteomes" id="UP001370490">
    <property type="component" value="Unassembled WGS sequence"/>
</dbReference>
<feature type="domain" description="Plastocyanin-like" evidence="5">
    <location>
        <begin position="232"/>
        <end position="348"/>
    </location>
</feature>
<dbReference type="SUPFAM" id="SSF49503">
    <property type="entry name" value="Cupredoxins"/>
    <property type="match status" value="3"/>
</dbReference>
<evidence type="ECO:0000256" key="2">
    <source>
        <dbReference type="ARBA" id="ARBA00023180"/>
    </source>
</evidence>
<feature type="chain" id="PRO_5042974426" evidence="3">
    <location>
        <begin position="26"/>
        <end position="388"/>
    </location>
</feature>
<dbReference type="PANTHER" id="PTHR11709">
    <property type="entry name" value="MULTI-COPPER OXIDASE"/>
    <property type="match status" value="1"/>
</dbReference>
<feature type="signal peptide" evidence="3">
    <location>
        <begin position="1"/>
        <end position="25"/>
    </location>
</feature>
<name>A0AAN8Z8M1_9MAGN</name>
<evidence type="ECO:0000256" key="1">
    <source>
        <dbReference type="ARBA" id="ARBA00010609"/>
    </source>
</evidence>
<comment type="caution">
    <text evidence="7">The sequence shown here is derived from an EMBL/GenBank/DDBJ whole genome shotgun (WGS) entry which is preliminary data.</text>
</comment>
<evidence type="ECO:0000259" key="4">
    <source>
        <dbReference type="Pfam" id="PF00394"/>
    </source>
</evidence>
<organism evidence="7 8">
    <name type="scientific">Dillenia turbinata</name>
    <dbReference type="NCBI Taxonomy" id="194707"/>
    <lineage>
        <taxon>Eukaryota</taxon>
        <taxon>Viridiplantae</taxon>
        <taxon>Streptophyta</taxon>
        <taxon>Embryophyta</taxon>
        <taxon>Tracheophyta</taxon>
        <taxon>Spermatophyta</taxon>
        <taxon>Magnoliopsida</taxon>
        <taxon>eudicotyledons</taxon>
        <taxon>Gunneridae</taxon>
        <taxon>Pentapetalae</taxon>
        <taxon>Dilleniales</taxon>
        <taxon>Dilleniaceae</taxon>
        <taxon>Dillenia</taxon>
    </lineage>
</organism>
<evidence type="ECO:0000313" key="8">
    <source>
        <dbReference type="Proteomes" id="UP001370490"/>
    </source>
</evidence>
<gene>
    <name evidence="7" type="ORF">RJ641_008104</name>
</gene>
<comment type="similarity">
    <text evidence="1">Belongs to the multicopper oxidase family.</text>
</comment>
<dbReference type="PANTHER" id="PTHR11709:SF270">
    <property type="entry name" value="MONOCOPPER OXIDASE-LIKE PROTEIN SKS1"/>
    <property type="match status" value="1"/>
</dbReference>
<dbReference type="Pfam" id="PF07731">
    <property type="entry name" value="Cu-oxidase_2"/>
    <property type="match status" value="1"/>
</dbReference>
<keyword evidence="8" id="KW-1185">Reference proteome</keyword>
<dbReference type="GO" id="GO:0005886">
    <property type="term" value="C:plasma membrane"/>
    <property type="evidence" value="ECO:0007669"/>
    <property type="project" value="TreeGrafter"/>
</dbReference>
<evidence type="ECO:0000259" key="6">
    <source>
        <dbReference type="Pfam" id="PF07732"/>
    </source>
</evidence>
<dbReference type="EMBL" id="JBAMMX010000015">
    <property type="protein sequence ID" value="KAK6926385.1"/>
    <property type="molecule type" value="Genomic_DNA"/>
</dbReference>
<dbReference type="Gene3D" id="2.60.40.420">
    <property type="entry name" value="Cupredoxins - blue copper proteins"/>
    <property type="match status" value="3"/>
</dbReference>
<proteinExistence type="inferred from homology"/>
<evidence type="ECO:0000256" key="3">
    <source>
        <dbReference type="SAM" id="SignalP"/>
    </source>
</evidence>
<keyword evidence="2" id="KW-0325">Glycoprotein</keyword>